<dbReference type="Proteomes" id="UP000232003">
    <property type="component" value="Chromosome"/>
</dbReference>
<protein>
    <submittedName>
        <fullName evidence="1">Uncharacterized protein</fullName>
    </submittedName>
</protein>
<gene>
    <name evidence="1" type="ORF">COO91_02216</name>
</gene>
<dbReference type="AlphaFoldDB" id="A0A2K8SLS3"/>
<dbReference type="KEGG" id="nfl:COO91_02216"/>
<evidence type="ECO:0000313" key="1">
    <source>
        <dbReference type="EMBL" id="AUB36310.1"/>
    </source>
</evidence>
<organism evidence="1 2">
    <name type="scientific">Nostoc flagelliforme CCNUN1</name>
    <dbReference type="NCBI Taxonomy" id="2038116"/>
    <lineage>
        <taxon>Bacteria</taxon>
        <taxon>Bacillati</taxon>
        <taxon>Cyanobacteriota</taxon>
        <taxon>Cyanophyceae</taxon>
        <taxon>Nostocales</taxon>
        <taxon>Nostocaceae</taxon>
        <taxon>Nostoc</taxon>
    </lineage>
</organism>
<accession>A0A2K8SLS3</accession>
<keyword evidence="2" id="KW-1185">Reference proteome</keyword>
<name>A0A2K8SLS3_9NOSO</name>
<dbReference type="EMBL" id="CP024785">
    <property type="protein sequence ID" value="AUB36310.1"/>
    <property type="molecule type" value="Genomic_DNA"/>
</dbReference>
<reference evidence="1 2" key="1">
    <citation type="submission" date="2017-11" db="EMBL/GenBank/DDBJ databases">
        <title>Complete genome of a free-living desiccation-tolerant cyanobacterium and its photosynthetic adaptation to extreme terrestrial habitat.</title>
        <authorList>
            <person name="Shang J."/>
        </authorList>
    </citation>
    <scope>NUCLEOTIDE SEQUENCE [LARGE SCALE GENOMIC DNA]</scope>
    <source>
        <strain evidence="1 2">CCNUN1</strain>
    </source>
</reference>
<sequence>MQFFRQMRSPTVGACAIAHLIFLYQLIMGLSDCQTFIRTKF</sequence>
<proteinExistence type="predicted"/>
<evidence type="ECO:0000313" key="2">
    <source>
        <dbReference type="Proteomes" id="UP000232003"/>
    </source>
</evidence>